<comment type="caution">
    <text evidence="8">The sequence shown here is derived from an EMBL/GenBank/DDBJ whole genome shotgun (WGS) entry which is preliminary data.</text>
</comment>
<comment type="similarity">
    <text evidence="2">Belongs to the GtrA family.</text>
</comment>
<dbReference type="EMBL" id="JDVG02000620">
    <property type="protein sequence ID" value="KFB70964.1"/>
    <property type="molecule type" value="Genomic_DNA"/>
</dbReference>
<feature type="transmembrane region" description="Helical" evidence="6">
    <location>
        <begin position="99"/>
        <end position="119"/>
    </location>
</feature>
<comment type="subcellular location">
    <subcellularLocation>
        <location evidence="1">Membrane</location>
        <topology evidence="1">Multi-pass membrane protein</topology>
    </subcellularLocation>
</comment>
<dbReference type="InterPro" id="IPR051401">
    <property type="entry name" value="GtrA_CellWall_Glycosyl"/>
</dbReference>
<sequence length="134" mass="15005">MTASGTHTQFLRYATVGLTSNILLYLTYLALTGIGVGHKTAMTGLYVISVLITFLANRNWTFQHRGAAPTTLIRYLTAYAIGYLLNFVLLWLAADRMGLPHQLVQFVAIFLVAVSLFLMQKYWVFLPFRKGSAP</sequence>
<evidence type="ECO:0000256" key="2">
    <source>
        <dbReference type="ARBA" id="ARBA00009399"/>
    </source>
</evidence>
<dbReference type="PANTHER" id="PTHR38459:SF1">
    <property type="entry name" value="PROPHAGE BACTOPRENOL-LINKED GLUCOSE TRANSLOCASE HOMOLOG"/>
    <property type="match status" value="1"/>
</dbReference>
<evidence type="ECO:0000313" key="9">
    <source>
        <dbReference type="Proteomes" id="UP000020077"/>
    </source>
</evidence>
<dbReference type="GO" id="GO:0005886">
    <property type="term" value="C:plasma membrane"/>
    <property type="evidence" value="ECO:0007669"/>
    <property type="project" value="TreeGrafter"/>
</dbReference>
<name>A0A080M197_9PROT</name>
<dbReference type="Proteomes" id="UP000020077">
    <property type="component" value="Unassembled WGS sequence"/>
</dbReference>
<accession>A0A080M197</accession>
<evidence type="ECO:0000256" key="1">
    <source>
        <dbReference type="ARBA" id="ARBA00004141"/>
    </source>
</evidence>
<dbReference type="AlphaFoldDB" id="A0A080M197"/>
<gene>
    <name evidence="8" type="ORF">AW09_003928</name>
</gene>
<keyword evidence="5 6" id="KW-0472">Membrane</keyword>
<proteinExistence type="inferred from homology"/>
<evidence type="ECO:0000256" key="3">
    <source>
        <dbReference type="ARBA" id="ARBA00022692"/>
    </source>
</evidence>
<evidence type="ECO:0000256" key="5">
    <source>
        <dbReference type="ARBA" id="ARBA00023136"/>
    </source>
</evidence>
<dbReference type="PANTHER" id="PTHR38459">
    <property type="entry name" value="PROPHAGE BACTOPRENOL-LINKED GLUCOSE TRANSLOCASE HOMOLOG"/>
    <property type="match status" value="1"/>
</dbReference>
<evidence type="ECO:0000256" key="6">
    <source>
        <dbReference type="SAM" id="Phobius"/>
    </source>
</evidence>
<dbReference type="Pfam" id="PF04138">
    <property type="entry name" value="GtrA_DPMS_TM"/>
    <property type="match status" value="1"/>
</dbReference>
<feature type="transmembrane region" description="Helical" evidence="6">
    <location>
        <begin position="43"/>
        <end position="60"/>
    </location>
</feature>
<feature type="transmembrane region" description="Helical" evidence="6">
    <location>
        <begin position="12"/>
        <end position="31"/>
    </location>
</feature>
<dbReference type="GO" id="GO:0000271">
    <property type="term" value="P:polysaccharide biosynthetic process"/>
    <property type="evidence" value="ECO:0007669"/>
    <property type="project" value="InterPro"/>
</dbReference>
<keyword evidence="3 6" id="KW-0812">Transmembrane</keyword>
<reference evidence="8 9" key="1">
    <citation type="submission" date="2014-02" db="EMBL/GenBank/DDBJ databases">
        <title>Expanding our view of genomic diversity in Candidatus Accumulibacter clades.</title>
        <authorList>
            <person name="Skennerton C.T."/>
            <person name="Barr J.J."/>
            <person name="Slater F.R."/>
            <person name="Bond P.L."/>
            <person name="Tyson G.W."/>
        </authorList>
    </citation>
    <scope>NUCLEOTIDE SEQUENCE [LARGE SCALE GENOMIC DNA]</scope>
    <source>
        <strain evidence="9">BA-91</strain>
    </source>
</reference>
<keyword evidence="4 6" id="KW-1133">Transmembrane helix</keyword>
<organism evidence="8 9">
    <name type="scientific">Candidatus Accumulibacter phosphatis</name>
    <dbReference type="NCBI Taxonomy" id="327160"/>
    <lineage>
        <taxon>Bacteria</taxon>
        <taxon>Pseudomonadati</taxon>
        <taxon>Pseudomonadota</taxon>
        <taxon>Betaproteobacteria</taxon>
        <taxon>Candidatus Accumulibacter</taxon>
    </lineage>
</organism>
<evidence type="ECO:0000256" key="4">
    <source>
        <dbReference type="ARBA" id="ARBA00022989"/>
    </source>
</evidence>
<evidence type="ECO:0000259" key="7">
    <source>
        <dbReference type="Pfam" id="PF04138"/>
    </source>
</evidence>
<dbReference type="InterPro" id="IPR007267">
    <property type="entry name" value="GtrA_DPMS_TM"/>
</dbReference>
<protein>
    <submittedName>
        <fullName evidence="8">GtrA-like protein</fullName>
    </submittedName>
</protein>
<feature type="transmembrane region" description="Helical" evidence="6">
    <location>
        <begin position="72"/>
        <end position="93"/>
    </location>
</feature>
<feature type="domain" description="GtrA/DPMS transmembrane" evidence="7">
    <location>
        <begin position="12"/>
        <end position="125"/>
    </location>
</feature>
<evidence type="ECO:0000313" key="8">
    <source>
        <dbReference type="EMBL" id="KFB70964.1"/>
    </source>
</evidence>